<proteinExistence type="predicted"/>
<comment type="caution">
    <text evidence="2">The sequence shown here is derived from an EMBL/GenBank/DDBJ whole genome shotgun (WGS) entry which is preliminary data.</text>
</comment>
<evidence type="ECO:0008006" key="4">
    <source>
        <dbReference type="Google" id="ProtNLM"/>
    </source>
</evidence>
<dbReference type="PROSITE" id="PS00409">
    <property type="entry name" value="PROKAR_NTER_METHYL"/>
    <property type="match status" value="1"/>
</dbReference>
<dbReference type="InterPro" id="IPR012902">
    <property type="entry name" value="N_methyl_site"/>
</dbReference>
<feature type="transmembrane region" description="Helical" evidence="1">
    <location>
        <begin position="36"/>
        <end position="59"/>
    </location>
</feature>
<dbReference type="EMBL" id="MEYV01000014">
    <property type="protein sequence ID" value="OGD40016.1"/>
    <property type="molecule type" value="Genomic_DNA"/>
</dbReference>
<keyword evidence="1" id="KW-0812">Transmembrane</keyword>
<organism evidence="2 3">
    <name type="scientific">Candidatus Azambacteria bacterium RIFCSPLOWO2_02_FULL_44_14</name>
    <dbReference type="NCBI Taxonomy" id="1797306"/>
    <lineage>
        <taxon>Bacteria</taxon>
        <taxon>Candidatus Azamiibacteriota</taxon>
    </lineage>
</organism>
<dbReference type="Proteomes" id="UP000177197">
    <property type="component" value="Unassembled WGS sequence"/>
</dbReference>
<name>A0A1F5CAV8_9BACT</name>
<accession>A0A1F5CAV8</accession>
<gene>
    <name evidence="2" type="ORF">A3I30_00185</name>
</gene>
<dbReference type="AlphaFoldDB" id="A0A1F5CAV8"/>
<protein>
    <recommendedName>
        <fullName evidence="4">Prepilin-type N-terminal cleavage/methylation domain-containing protein</fullName>
    </recommendedName>
</protein>
<evidence type="ECO:0000313" key="2">
    <source>
        <dbReference type="EMBL" id="OGD40016.1"/>
    </source>
</evidence>
<keyword evidence="1" id="KW-0472">Membrane</keyword>
<evidence type="ECO:0000313" key="3">
    <source>
        <dbReference type="Proteomes" id="UP000177197"/>
    </source>
</evidence>
<keyword evidence="1" id="KW-1133">Transmembrane helix</keyword>
<sequence length="187" mass="20505">MEKIRLKLNNLFRANKKGRESNLSLKGGGGFTLIELLTAIGIFSLVVIMVGSMFMAVFFGHRKILALQNLQDNFRFTVELMAREIRVGKNFNGSVNNQLSFTNSTGQAVIYRLNNNAIERSENGGAFLPMTDPSVSISVLKFSLFGNAVGDGLQPRVTFTVHAQAQVGTQSGAIDIQTTLSQRFLQS</sequence>
<reference evidence="2 3" key="1">
    <citation type="journal article" date="2016" name="Nat. Commun.">
        <title>Thousands of microbial genomes shed light on interconnected biogeochemical processes in an aquifer system.</title>
        <authorList>
            <person name="Anantharaman K."/>
            <person name="Brown C.T."/>
            <person name="Hug L.A."/>
            <person name="Sharon I."/>
            <person name="Castelle C.J."/>
            <person name="Probst A.J."/>
            <person name="Thomas B.C."/>
            <person name="Singh A."/>
            <person name="Wilkins M.J."/>
            <person name="Karaoz U."/>
            <person name="Brodie E.L."/>
            <person name="Williams K.H."/>
            <person name="Hubbard S.S."/>
            <person name="Banfield J.F."/>
        </authorList>
    </citation>
    <scope>NUCLEOTIDE SEQUENCE [LARGE SCALE GENOMIC DNA]</scope>
</reference>
<evidence type="ECO:0000256" key="1">
    <source>
        <dbReference type="SAM" id="Phobius"/>
    </source>
</evidence>